<evidence type="ECO:0000313" key="3">
    <source>
        <dbReference type="Proteomes" id="UP000050929"/>
    </source>
</evidence>
<evidence type="ECO:0000256" key="1">
    <source>
        <dbReference type="ARBA" id="ARBA00005564"/>
    </source>
</evidence>
<sequence length="294" mass="32744">MDVTNDLKLITLLKKDGRGGIAVYDINSDPKLLDEDISENTSPSYVKFDASRNLIFSSYFHLGKVKVDHLSTDGKIENYATLNFEGSGPRPEQDQSKPHFSALTPDGKLIICDYGADRIYIYGLEDPKNPKLLNNYIVPSGYAPRHLVFNPTEPYVYVACELSSKVLVLEYDPKYSRLTLVDEVDAAKDEKKNTTAAIRISNDGKFLYASTRGANTIAIFSVDSDGSRLKKIDTIKTKGKGPRDFDIDPSQDFVVAANQDSDNLTLYKRNSKKGILTILEDDIAIPECVCVHFI</sequence>
<dbReference type="InterPro" id="IPR011048">
    <property type="entry name" value="Haem_d1_sf"/>
</dbReference>
<reference evidence="2 3" key="1">
    <citation type="journal article" date="2015" name="Genome Announc.">
        <title>Expanding the biotechnology potential of lactobacilli through comparative genomics of 213 strains and associated genera.</title>
        <authorList>
            <person name="Sun Z."/>
            <person name="Harris H.M."/>
            <person name="McCann A."/>
            <person name="Guo C."/>
            <person name="Argimon S."/>
            <person name="Zhang W."/>
            <person name="Yang X."/>
            <person name="Jeffery I.B."/>
            <person name="Cooney J.C."/>
            <person name="Kagawa T.F."/>
            <person name="Liu W."/>
            <person name="Song Y."/>
            <person name="Salvetti E."/>
            <person name="Wrobel A."/>
            <person name="Rasinkangas P."/>
            <person name="Parkhill J."/>
            <person name="Rea M.C."/>
            <person name="O'Sullivan O."/>
            <person name="Ritari J."/>
            <person name="Douillard F.P."/>
            <person name="Paul Ross R."/>
            <person name="Yang R."/>
            <person name="Briner A.E."/>
            <person name="Felis G.E."/>
            <person name="de Vos W.M."/>
            <person name="Barrangou R."/>
            <person name="Klaenhammer T.R."/>
            <person name="Caufield P.W."/>
            <person name="Cui Y."/>
            <person name="Zhang H."/>
            <person name="O'Toole P.W."/>
        </authorList>
    </citation>
    <scope>NUCLEOTIDE SEQUENCE [LARGE SCALE GENOMIC DNA]</scope>
    <source>
        <strain evidence="2 3">DSM 20183</strain>
    </source>
</reference>
<dbReference type="InterPro" id="IPR050282">
    <property type="entry name" value="Cycloisomerase_2"/>
</dbReference>
<accession>A0A0R1JA92</accession>
<dbReference type="InterPro" id="IPR015943">
    <property type="entry name" value="WD40/YVTN_repeat-like_dom_sf"/>
</dbReference>
<name>A0A0R1JA92_9LACO</name>
<gene>
    <name evidence="2" type="ORF">FC72_GL001756</name>
</gene>
<dbReference type="GO" id="GO:0005829">
    <property type="term" value="C:cytosol"/>
    <property type="evidence" value="ECO:0007669"/>
    <property type="project" value="TreeGrafter"/>
</dbReference>
<dbReference type="Pfam" id="PF10282">
    <property type="entry name" value="Lactonase"/>
    <property type="match status" value="1"/>
</dbReference>
<evidence type="ECO:0008006" key="4">
    <source>
        <dbReference type="Google" id="ProtNLM"/>
    </source>
</evidence>
<comment type="caution">
    <text evidence="2">The sequence shown here is derived from an EMBL/GenBank/DDBJ whole genome shotgun (WGS) entry which is preliminary data.</text>
</comment>
<evidence type="ECO:0000313" key="2">
    <source>
        <dbReference type="EMBL" id="KRK64906.1"/>
    </source>
</evidence>
<dbReference type="PANTHER" id="PTHR30344:SF1">
    <property type="entry name" value="6-PHOSPHOGLUCONOLACTONASE"/>
    <property type="match status" value="1"/>
</dbReference>
<dbReference type="PANTHER" id="PTHR30344">
    <property type="entry name" value="6-PHOSPHOGLUCONOLACTONASE-RELATED"/>
    <property type="match status" value="1"/>
</dbReference>
<organism evidence="2 3">
    <name type="scientific">Companilactobacillus tucceti DSM 20183</name>
    <dbReference type="NCBI Taxonomy" id="1423811"/>
    <lineage>
        <taxon>Bacteria</taxon>
        <taxon>Bacillati</taxon>
        <taxon>Bacillota</taxon>
        <taxon>Bacilli</taxon>
        <taxon>Lactobacillales</taxon>
        <taxon>Lactobacillaceae</taxon>
        <taxon>Companilactobacillus</taxon>
    </lineage>
</organism>
<dbReference type="Gene3D" id="2.130.10.10">
    <property type="entry name" value="YVTN repeat-like/Quinoprotein amine dehydrogenase"/>
    <property type="match status" value="1"/>
</dbReference>
<protein>
    <recommendedName>
        <fullName evidence="4">6-phosphogluconolactonase</fullName>
    </recommendedName>
</protein>
<dbReference type="GO" id="GO:0017057">
    <property type="term" value="F:6-phosphogluconolactonase activity"/>
    <property type="evidence" value="ECO:0007669"/>
    <property type="project" value="TreeGrafter"/>
</dbReference>
<proteinExistence type="inferred from homology"/>
<dbReference type="STRING" id="1423811.FC72_GL001756"/>
<dbReference type="SUPFAM" id="SSF51004">
    <property type="entry name" value="C-terminal (heme d1) domain of cytochrome cd1-nitrite reductase"/>
    <property type="match status" value="1"/>
</dbReference>
<comment type="similarity">
    <text evidence="1">Belongs to the cycloisomerase 2 family.</text>
</comment>
<keyword evidence="3" id="KW-1185">Reference proteome</keyword>
<dbReference type="AlphaFoldDB" id="A0A0R1JA92"/>
<dbReference type="EMBL" id="AZDG01000006">
    <property type="protein sequence ID" value="KRK64906.1"/>
    <property type="molecule type" value="Genomic_DNA"/>
</dbReference>
<dbReference type="PATRIC" id="fig|1423811.3.peg.1795"/>
<dbReference type="InterPro" id="IPR019405">
    <property type="entry name" value="Lactonase_7-beta_prop"/>
</dbReference>
<dbReference type="Proteomes" id="UP000050929">
    <property type="component" value="Unassembled WGS sequence"/>
</dbReference>